<feature type="transmembrane region" description="Helical" evidence="5">
    <location>
        <begin position="20"/>
        <end position="53"/>
    </location>
</feature>
<dbReference type="RefSeq" id="WP_166269103.1">
    <property type="nucleotide sequence ID" value="NZ_CP048029.1"/>
</dbReference>
<feature type="transmembrane region" description="Helical" evidence="5">
    <location>
        <begin position="65"/>
        <end position="87"/>
    </location>
</feature>
<feature type="domain" description="O-antigen ligase-related" evidence="6">
    <location>
        <begin position="202"/>
        <end position="363"/>
    </location>
</feature>
<proteinExistence type="predicted"/>
<feature type="transmembrane region" description="Helical" evidence="5">
    <location>
        <begin position="126"/>
        <end position="147"/>
    </location>
</feature>
<dbReference type="InterPro" id="IPR007016">
    <property type="entry name" value="O-antigen_ligase-rel_domated"/>
</dbReference>
<evidence type="ECO:0000256" key="2">
    <source>
        <dbReference type="ARBA" id="ARBA00022692"/>
    </source>
</evidence>
<feature type="transmembrane region" description="Helical" evidence="5">
    <location>
        <begin position="217"/>
        <end position="238"/>
    </location>
</feature>
<evidence type="ECO:0000256" key="1">
    <source>
        <dbReference type="ARBA" id="ARBA00004141"/>
    </source>
</evidence>
<evidence type="ECO:0000256" key="5">
    <source>
        <dbReference type="SAM" id="Phobius"/>
    </source>
</evidence>
<protein>
    <submittedName>
        <fullName evidence="7">O-antigen ligase family protein</fullName>
    </submittedName>
</protein>
<feature type="transmembrane region" description="Helical" evidence="5">
    <location>
        <begin position="387"/>
        <end position="404"/>
    </location>
</feature>
<accession>A0A6G7V9F5</accession>
<feature type="transmembrane region" description="Helical" evidence="5">
    <location>
        <begin position="190"/>
        <end position="211"/>
    </location>
</feature>
<keyword evidence="3 5" id="KW-1133">Transmembrane helix</keyword>
<dbReference type="PANTHER" id="PTHR37422:SF13">
    <property type="entry name" value="LIPOPOLYSACCHARIDE BIOSYNTHESIS PROTEIN PA4999-RELATED"/>
    <property type="match status" value="1"/>
</dbReference>
<keyword evidence="2 5" id="KW-0812">Transmembrane</keyword>
<dbReference type="GO" id="GO:0016874">
    <property type="term" value="F:ligase activity"/>
    <property type="evidence" value="ECO:0007669"/>
    <property type="project" value="UniProtKB-KW"/>
</dbReference>
<feature type="transmembrane region" description="Helical" evidence="5">
    <location>
        <begin position="410"/>
        <end position="427"/>
    </location>
</feature>
<feature type="transmembrane region" description="Helical" evidence="5">
    <location>
        <begin position="159"/>
        <end position="178"/>
    </location>
</feature>
<feature type="transmembrane region" description="Helical" evidence="5">
    <location>
        <begin position="351"/>
        <end position="375"/>
    </location>
</feature>
<keyword evidence="4 5" id="KW-0472">Membrane</keyword>
<evidence type="ECO:0000256" key="3">
    <source>
        <dbReference type="ARBA" id="ARBA00022989"/>
    </source>
</evidence>
<keyword evidence="8" id="KW-1185">Reference proteome</keyword>
<reference evidence="8" key="1">
    <citation type="submission" date="2020-01" db="EMBL/GenBank/DDBJ databases">
        <title>Caldichromatium gen. nov., sp. nov., a thermophilic purple sulfur bacterium member of the family Chromatiaceae isolated from Nakabusa hot spring, Japan.</title>
        <authorList>
            <person name="Saini M.K."/>
            <person name="Hanada S."/>
            <person name="Tank M."/>
        </authorList>
    </citation>
    <scope>NUCLEOTIDE SEQUENCE [LARGE SCALE GENOMIC DNA]</scope>
    <source>
        <strain evidence="8">No.7</strain>
    </source>
</reference>
<gene>
    <name evidence="7" type="ORF">GWK36_00335</name>
</gene>
<dbReference type="EMBL" id="CP048029">
    <property type="protein sequence ID" value="QIK36703.1"/>
    <property type="molecule type" value="Genomic_DNA"/>
</dbReference>
<dbReference type="Proteomes" id="UP000502699">
    <property type="component" value="Chromosome"/>
</dbReference>
<sequence length="430" mass="47880">MPHTNLFMINAWLNRRAETLGLVGLYLFALFAWLGTTPATLGLVLLTLGWAFARPNGRALVHDPVGILALLFGGFVLGHSLIMAALAPSGTSPQKMLTAGLDWLKLLLLIPIAHWCAGQPQRVRRLLLLAALGLTLAVLRKIDWAQFGPEFFSNRFESYLPAIAFGLVSGLGALGFVALRQAFWAGCGSWWRLCQILWLLWLAFMLEGLVLSQSRGAWLAFLGGLGALALSTWQASGWNGLGWLRRHPRQVLLIGVLVVGGLALQHETFLKRFTKHTDTLVQIARGESVTSDPIGLRFKAWLFALERWQERPWFGWGAGSSRTLIAQSGRPQDLFDYDHWLPHLHSTYAELLVQFGLVGSILFGSWLLALVWAGYRAHQSGRLPPDLGSFYLAALICILIWCLFNYRAVHVDWLFIWLLLAGSLYGFKST</sequence>
<comment type="subcellular location">
    <subcellularLocation>
        <location evidence="1">Membrane</location>
        <topology evidence="1">Multi-pass membrane protein</topology>
    </subcellularLocation>
</comment>
<dbReference type="PANTHER" id="PTHR37422">
    <property type="entry name" value="TEICHURONIC ACID BIOSYNTHESIS PROTEIN TUAE"/>
    <property type="match status" value="1"/>
</dbReference>
<evidence type="ECO:0000313" key="8">
    <source>
        <dbReference type="Proteomes" id="UP000502699"/>
    </source>
</evidence>
<feature type="transmembrane region" description="Helical" evidence="5">
    <location>
        <begin position="99"/>
        <end position="117"/>
    </location>
</feature>
<evidence type="ECO:0000259" key="6">
    <source>
        <dbReference type="Pfam" id="PF04932"/>
    </source>
</evidence>
<organism evidence="7 8">
    <name type="scientific">Caldichromatium japonicum</name>
    <dbReference type="NCBI Taxonomy" id="2699430"/>
    <lineage>
        <taxon>Bacteria</taxon>
        <taxon>Pseudomonadati</taxon>
        <taxon>Pseudomonadota</taxon>
        <taxon>Gammaproteobacteria</taxon>
        <taxon>Chromatiales</taxon>
        <taxon>Chromatiaceae</taxon>
        <taxon>Caldichromatium</taxon>
    </lineage>
</organism>
<keyword evidence="7" id="KW-0436">Ligase</keyword>
<dbReference type="Pfam" id="PF04932">
    <property type="entry name" value="Wzy_C"/>
    <property type="match status" value="1"/>
</dbReference>
<feature type="transmembrane region" description="Helical" evidence="5">
    <location>
        <begin position="250"/>
        <end position="266"/>
    </location>
</feature>
<evidence type="ECO:0000256" key="4">
    <source>
        <dbReference type="ARBA" id="ARBA00023136"/>
    </source>
</evidence>
<evidence type="ECO:0000313" key="7">
    <source>
        <dbReference type="EMBL" id="QIK36703.1"/>
    </source>
</evidence>
<dbReference type="KEGG" id="cjap:GWK36_00335"/>
<dbReference type="AlphaFoldDB" id="A0A6G7V9F5"/>
<dbReference type="InterPro" id="IPR051533">
    <property type="entry name" value="WaaL-like"/>
</dbReference>
<name>A0A6G7V9F5_9GAMM</name>
<dbReference type="GO" id="GO:0016020">
    <property type="term" value="C:membrane"/>
    <property type="evidence" value="ECO:0007669"/>
    <property type="project" value="UniProtKB-SubCell"/>
</dbReference>